<dbReference type="GO" id="GO:0004805">
    <property type="term" value="F:trehalose-phosphatase activity"/>
    <property type="evidence" value="ECO:0007669"/>
    <property type="project" value="UniProtKB-EC"/>
</dbReference>
<name>A0A4V3W7E4_9HYPH</name>
<evidence type="ECO:0000256" key="4">
    <source>
        <dbReference type="RuleBase" id="RU361117"/>
    </source>
</evidence>
<comment type="function">
    <text evidence="4">Removes the phosphate from trehalose 6-phosphate to produce free trehalose.</text>
</comment>
<evidence type="ECO:0000313" key="5">
    <source>
        <dbReference type="EMBL" id="THF46943.1"/>
    </source>
</evidence>
<comment type="pathway">
    <text evidence="1 4">Glycan biosynthesis; trehalose biosynthesis.</text>
</comment>
<keyword evidence="3 4" id="KW-0378">Hydrolase</keyword>
<dbReference type="EC" id="3.1.3.12" evidence="4"/>
<keyword evidence="6" id="KW-1185">Reference proteome</keyword>
<reference evidence="5 6" key="1">
    <citation type="submission" date="2019-04" db="EMBL/GenBank/DDBJ databases">
        <title>Rhizobium terrae sp. nov., isolated from a paddy soil.</title>
        <authorList>
            <person name="Lin S.-Y."/>
            <person name="Hameed A."/>
            <person name="Huang H.-I."/>
            <person name="Young C.-C."/>
        </authorList>
    </citation>
    <scope>NUCLEOTIDE SEQUENCE [LARGE SCALE GENOMIC DNA]</scope>
    <source>
        <strain evidence="5 6">CC-HIH110</strain>
    </source>
</reference>
<evidence type="ECO:0000256" key="3">
    <source>
        <dbReference type="ARBA" id="ARBA00022801"/>
    </source>
</evidence>
<dbReference type="Proteomes" id="UP000310754">
    <property type="component" value="Unassembled WGS sequence"/>
</dbReference>
<comment type="cofactor">
    <cofactor evidence="4">
        <name>Mg(2+)</name>
        <dbReference type="ChEBI" id="CHEBI:18420"/>
    </cofactor>
</comment>
<organism evidence="5 6">
    <name type="scientific">Allorhizobium terrae</name>
    <dbReference type="NCBI Taxonomy" id="1848972"/>
    <lineage>
        <taxon>Bacteria</taxon>
        <taxon>Pseudomonadati</taxon>
        <taxon>Pseudomonadota</taxon>
        <taxon>Alphaproteobacteria</taxon>
        <taxon>Hyphomicrobiales</taxon>
        <taxon>Rhizobiaceae</taxon>
        <taxon>Rhizobium/Agrobacterium group</taxon>
        <taxon>Allorhizobium</taxon>
    </lineage>
</organism>
<comment type="similarity">
    <text evidence="2 4">Belongs to the trehalose phosphatase family.</text>
</comment>
<dbReference type="Gene3D" id="3.40.50.1000">
    <property type="entry name" value="HAD superfamily/HAD-like"/>
    <property type="match status" value="1"/>
</dbReference>
<comment type="catalytic activity">
    <reaction evidence="4">
        <text>alpha,alpha-trehalose 6-phosphate + H2O = alpha,alpha-trehalose + phosphate</text>
        <dbReference type="Rhea" id="RHEA:23420"/>
        <dbReference type="ChEBI" id="CHEBI:15377"/>
        <dbReference type="ChEBI" id="CHEBI:16551"/>
        <dbReference type="ChEBI" id="CHEBI:43474"/>
        <dbReference type="ChEBI" id="CHEBI:58429"/>
        <dbReference type="EC" id="3.1.3.12"/>
    </reaction>
</comment>
<dbReference type="Gene3D" id="3.30.70.1020">
    <property type="entry name" value="Trehalose-6-phosphate phosphatase related protein, domain 2"/>
    <property type="match status" value="1"/>
</dbReference>
<dbReference type="PANTHER" id="PTHR43768">
    <property type="entry name" value="TREHALOSE 6-PHOSPHATE PHOSPHATASE"/>
    <property type="match status" value="1"/>
</dbReference>
<evidence type="ECO:0000313" key="6">
    <source>
        <dbReference type="Proteomes" id="UP000310754"/>
    </source>
</evidence>
<dbReference type="SUPFAM" id="SSF56784">
    <property type="entry name" value="HAD-like"/>
    <property type="match status" value="1"/>
</dbReference>
<proteinExistence type="inferred from homology"/>
<dbReference type="RefSeq" id="WP_146932265.1">
    <property type="nucleotide sequence ID" value="NZ_SSOA01000021.1"/>
</dbReference>
<dbReference type="AlphaFoldDB" id="A0A4V3W7E4"/>
<keyword evidence="4" id="KW-0479">Metal-binding</keyword>
<dbReference type="InterPro" id="IPR023214">
    <property type="entry name" value="HAD_sf"/>
</dbReference>
<gene>
    <name evidence="5" type="primary">otsB</name>
    <name evidence="5" type="ORF">E6C51_19870</name>
</gene>
<dbReference type="InterPro" id="IPR006379">
    <property type="entry name" value="HAD-SF_hydro_IIB"/>
</dbReference>
<comment type="caution">
    <text evidence="5">The sequence shown here is derived from an EMBL/GenBank/DDBJ whole genome shotgun (WGS) entry which is preliminary data.</text>
</comment>
<dbReference type="PANTHER" id="PTHR43768:SF3">
    <property type="entry name" value="TREHALOSE 6-PHOSPHATE PHOSPHATASE"/>
    <property type="match status" value="1"/>
</dbReference>
<evidence type="ECO:0000256" key="1">
    <source>
        <dbReference type="ARBA" id="ARBA00005199"/>
    </source>
</evidence>
<dbReference type="GO" id="GO:0046872">
    <property type="term" value="F:metal ion binding"/>
    <property type="evidence" value="ECO:0007669"/>
    <property type="project" value="UniProtKB-KW"/>
</dbReference>
<dbReference type="CDD" id="cd01627">
    <property type="entry name" value="HAD_TPP"/>
    <property type="match status" value="1"/>
</dbReference>
<dbReference type="NCBIfam" id="TIGR00685">
    <property type="entry name" value="T6PP"/>
    <property type="match status" value="1"/>
</dbReference>
<dbReference type="InterPro" id="IPR044651">
    <property type="entry name" value="OTSB-like"/>
</dbReference>
<evidence type="ECO:0000256" key="2">
    <source>
        <dbReference type="ARBA" id="ARBA00008770"/>
    </source>
</evidence>
<dbReference type="NCBIfam" id="TIGR01484">
    <property type="entry name" value="HAD-SF-IIB"/>
    <property type="match status" value="1"/>
</dbReference>
<protein>
    <recommendedName>
        <fullName evidence="4">Trehalose 6-phosphate phosphatase</fullName>
        <ecNumber evidence="4">3.1.3.12</ecNumber>
    </recommendedName>
</protein>
<dbReference type="Pfam" id="PF02358">
    <property type="entry name" value="Trehalose_PPase"/>
    <property type="match status" value="1"/>
</dbReference>
<keyword evidence="4" id="KW-0460">Magnesium</keyword>
<dbReference type="EMBL" id="SSOA01000021">
    <property type="protein sequence ID" value="THF46943.1"/>
    <property type="molecule type" value="Genomic_DNA"/>
</dbReference>
<dbReference type="InterPro" id="IPR003337">
    <property type="entry name" value="Trehalose_PPase"/>
</dbReference>
<sequence>MTNAQTTEISEPSPRETIANLIASIVSEPERYALFFDIDGTLLDLAETPDAIKVPEGLTDDLIALSAHLNGALALVTGRALSYADTLFSPHRFPIAGLHGTERRLLDGNIIRAEPTAEFLEVKQRLATLPESFPGVLVEDKGAAVAVHFRQVPELANHVGEAMRVAIAKVGAGYTLQHGKMVLEIRPDNADKGGALEAYLAEPPFAGRIPIAFGDDVTDEAMFKLVNAKGGKSIHIGAPTDSTIARKRLSRPQAVRDMIASIVRKRLY</sequence>
<dbReference type="UniPathway" id="UPA00299"/>
<accession>A0A4V3W7E4</accession>
<dbReference type="InterPro" id="IPR036412">
    <property type="entry name" value="HAD-like_sf"/>
</dbReference>
<dbReference type="GO" id="GO:0005992">
    <property type="term" value="P:trehalose biosynthetic process"/>
    <property type="evidence" value="ECO:0007669"/>
    <property type="project" value="UniProtKB-UniPathway"/>
</dbReference>